<dbReference type="InterPro" id="IPR001753">
    <property type="entry name" value="Enoyl-CoA_hydra/iso"/>
</dbReference>
<feature type="region of interest" description="Disordered" evidence="3">
    <location>
        <begin position="1"/>
        <end position="22"/>
    </location>
</feature>
<dbReference type="InterPro" id="IPR018376">
    <property type="entry name" value="Enoyl-CoA_hyd/isom_CS"/>
</dbReference>
<evidence type="ECO:0000256" key="3">
    <source>
        <dbReference type="SAM" id="MobiDB-lite"/>
    </source>
</evidence>
<dbReference type="PANTHER" id="PTHR43802:SF1">
    <property type="entry name" value="IP11341P-RELATED"/>
    <property type="match status" value="1"/>
</dbReference>
<evidence type="ECO:0000256" key="1">
    <source>
        <dbReference type="ARBA" id="ARBA00005254"/>
    </source>
</evidence>
<dbReference type="CDD" id="cd06558">
    <property type="entry name" value="crotonase-like"/>
    <property type="match status" value="1"/>
</dbReference>
<dbReference type="Gene3D" id="3.90.226.10">
    <property type="entry name" value="2-enoyl-CoA Hydratase, Chain A, domain 1"/>
    <property type="match status" value="1"/>
</dbReference>
<dbReference type="RefSeq" id="WP_202383218.1">
    <property type="nucleotide sequence ID" value="NZ_BAAAMA010000011.1"/>
</dbReference>
<evidence type="ECO:0000313" key="4">
    <source>
        <dbReference type="EMBL" id="MBL3691038.1"/>
    </source>
</evidence>
<protein>
    <submittedName>
        <fullName evidence="4">Enoyl-CoA hydratase/isomerase family protein</fullName>
    </submittedName>
</protein>
<dbReference type="PROSITE" id="PS00166">
    <property type="entry name" value="ENOYL_COA_HYDRATASE"/>
    <property type="match status" value="1"/>
</dbReference>
<comment type="similarity">
    <text evidence="1 2">Belongs to the enoyl-CoA hydratase/isomerase family.</text>
</comment>
<comment type="caution">
    <text evidence="4">The sequence shown here is derived from an EMBL/GenBank/DDBJ whole genome shotgun (WGS) entry which is preliminary data.</text>
</comment>
<name>A0ABS1SSA4_9MICO</name>
<proteinExistence type="inferred from homology"/>
<organism evidence="4 5">
    <name type="scientific">Leucobacter chromiireducens subsp. chromiireducens</name>
    <dbReference type="NCBI Taxonomy" id="660067"/>
    <lineage>
        <taxon>Bacteria</taxon>
        <taxon>Bacillati</taxon>
        <taxon>Actinomycetota</taxon>
        <taxon>Actinomycetes</taxon>
        <taxon>Micrococcales</taxon>
        <taxon>Microbacteriaceae</taxon>
        <taxon>Leucobacter</taxon>
    </lineage>
</organism>
<dbReference type="Proteomes" id="UP001646141">
    <property type="component" value="Unassembled WGS sequence"/>
</dbReference>
<dbReference type="SUPFAM" id="SSF52096">
    <property type="entry name" value="ClpP/crotonase"/>
    <property type="match status" value="1"/>
</dbReference>
<sequence length="284" mass="30028">MTPGAAGAADPGLDRDPDPDPGALFSDAAAYPGASELVTCRIAGETARIELNRPERLNAASAELIWGLAHALHRVREARCRVVVLSGAGRAFCAGHDLKAPPLPRHSEAACRHLDRLQFVSRALRDPELVSVANVHGFAYGAGIELALSCDFVVAERATLFRFPEVSVGLSVTGGISFYLPQAIGMPRAKELIMLGEPFDAQTAHTLGMITRVVDGDARHELSARITGRLLELPHEALALAKGTIERVFADVAARAMALEIENGLDTGGAADAEAARARFSGRA</sequence>
<dbReference type="EMBL" id="QYAD01000006">
    <property type="protein sequence ID" value="MBL3691038.1"/>
    <property type="molecule type" value="Genomic_DNA"/>
</dbReference>
<reference evidence="4 5" key="1">
    <citation type="submission" date="2018-09" db="EMBL/GenBank/DDBJ databases">
        <title>Comparative genomics of Leucobacter spp.</title>
        <authorList>
            <person name="Reis A.C."/>
            <person name="Kolvenbach B.A."/>
            <person name="Corvini P.F.X."/>
            <person name="Nunes O.C."/>
        </authorList>
    </citation>
    <scope>NUCLEOTIDE SEQUENCE [LARGE SCALE GENOMIC DNA]</scope>
    <source>
        <strain evidence="4 5">L-1</strain>
    </source>
</reference>
<dbReference type="PANTHER" id="PTHR43802">
    <property type="entry name" value="ENOYL-COA HYDRATASE"/>
    <property type="match status" value="1"/>
</dbReference>
<gene>
    <name evidence="4" type="ORF">D3226_13920</name>
</gene>
<feature type="compositionally biased region" description="Low complexity" evidence="3">
    <location>
        <begin position="1"/>
        <end position="11"/>
    </location>
</feature>
<accession>A0ABS1SSA4</accession>
<dbReference type="InterPro" id="IPR029045">
    <property type="entry name" value="ClpP/crotonase-like_dom_sf"/>
</dbReference>
<evidence type="ECO:0000256" key="2">
    <source>
        <dbReference type="RuleBase" id="RU003707"/>
    </source>
</evidence>
<keyword evidence="5" id="KW-1185">Reference proteome</keyword>
<dbReference type="Pfam" id="PF00378">
    <property type="entry name" value="ECH_1"/>
    <property type="match status" value="1"/>
</dbReference>
<evidence type="ECO:0000313" key="5">
    <source>
        <dbReference type="Proteomes" id="UP001646141"/>
    </source>
</evidence>